<reference evidence="1" key="1">
    <citation type="submission" date="2020-11" db="EMBL/GenBank/DDBJ databases">
        <authorList>
            <person name="Tran Van P."/>
        </authorList>
    </citation>
    <scope>NUCLEOTIDE SEQUENCE</scope>
</reference>
<name>A0A7R9EKV8_9NEOP</name>
<organism evidence="1">
    <name type="scientific">Timema monikensis</name>
    <dbReference type="NCBI Taxonomy" id="170555"/>
    <lineage>
        <taxon>Eukaryota</taxon>
        <taxon>Metazoa</taxon>
        <taxon>Ecdysozoa</taxon>
        <taxon>Arthropoda</taxon>
        <taxon>Hexapoda</taxon>
        <taxon>Insecta</taxon>
        <taxon>Pterygota</taxon>
        <taxon>Neoptera</taxon>
        <taxon>Polyneoptera</taxon>
        <taxon>Phasmatodea</taxon>
        <taxon>Timematodea</taxon>
        <taxon>Timematoidea</taxon>
        <taxon>Timematidae</taxon>
        <taxon>Timema</taxon>
    </lineage>
</organism>
<dbReference type="AlphaFoldDB" id="A0A7R9EKV8"/>
<protein>
    <submittedName>
        <fullName evidence="1">Uncharacterized protein</fullName>
    </submittedName>
</protein>
<dbReference type="GO" id="GO:0005549">
    <property type="term" value="F:odorant binding"/>
    <property type="evidence" value="ECO:0007669"/>
    <property type="project" value="InterPro"/>
</dbReference>
<dbReference type="Gene3D" id="1.10.238.20">
    <property type="entry name" value="Pheromone/general odorant binding protein domain"/>
    <property type="match status" value="1"/>
</dbReference>
<dbReference type="InterPro" id="IPR036728">
    <property type="entry name" value="PBP_GOBP_sf"/>
</dbReference>
<proteinExistence type="predicted"/>
<dbReference type="EMBL" id="OB797789">
    <property type="protein sequence ID" value="CAD7434559.1"/>
    <property type="molecule type" value="Genomic_DNA"/>
</dbReference>
<accession>A0A7R9EKV8</accession>
<evidence type="ECO:0000313" key="1">
    <source>
        <dbReference type="EMBL" id="CAD7434559.1"/>
    </source>
</evidence>
<sequence>MVNQVEFFNAESLRDKAMKYYTECQSERAQASASNPSLSSFGSKGSSMGSMGAFRIDECPKDEETKCDLGCVLKKLGAKDNQIELRSKNAVVLSKRKSSLRQREREDQRMNMRTRSAYLKYSFDSQRHIKDNKLIATTTKDMCEAKDPAKKKKLDDAIDACATKVGTQKNECETGAAVCKCIMEYGAYQAFFDSC</sequence>
<gene>
    <name evidence="1" type="ORF">TMSB3V08_LOCUS11209</name>
</gene>